<dbReference type="Proteomes" id="UP000192247">
    <property type="component" value="Unassembled WGS sequence"/>
</dbReference>
<dbReference type="OrthoDB" id="10374168at2759"/>
<comment type="caution">
    <text evidence="1">The sequence shown here is derived from an EMBL/GenBank/DDBJ whole genome shotgun (WGS) entry which is preliminary data.</text>
</comment>
<reference evidence="1 2" key="1">
    <citation type="journal article" date="2017" name="Gigascience">
        <title>Draft genome of the honey bee ectoparasitic mite, Tropilaelaps mercedesae, is shaped by the parasitic life history.</title>
        <authorList>
            <person name="Dong X."/>
            <person name="Armstrong S.D."/>
            <person name="Xia D."/>
            <person name="Makepeace B.L."/>
            <person name="Darby A.C."/>
            <person name="Kadowaki T."/>
        </authorList>
    </citation>
    <scope>NUCLEOTIDE SEQUENCE [LARGE SCALE GENOMIC DNA]</scope>
    <source>
        <strain evidence="1">Wuxi-XJTLU</strain>
    </source>
</reference>
<evidence type="ECO:0000313" key="1">
    <source>
        <dbReference type="EMBL" id="OQR67494.1"/>
    </source>
</evidence>
<organism evidence="1 2">
    <name type="scientific">Tropilaelaps mercedesae</name>
    <dbReference type="NCBI Taxonomy" id="418985"/>
    <lineage>
        <taxon>Eukaryota</taxon>
        <taxon>Metazoa</taxon>
        <taxon>Ecdysozoa</taxon>
        <taxon>Arthropoda</taxon>
        <taxon>Chelicerata</taxon>
        <taxon>Arachnida</taxon>
        <taxon>Acari</taxon>
        <taxon>Parasitiformes</taxon>
        <taxon>Mesostigmata</taxon>
        <taxon>Gamasina</taxon>
        <taxon>Dermanyssoidea</taxon>
        <taxon>Laelapidae</taxon>
        <taxon>Tropilaelaps</taxon>
    </lineage>
</organism>
<proteinExistence type="predicted"/>
<keyword evidence="2" id="KW-1185">Reference proteome</keyword>
<gene>
    <name evidence="1" type="ORF">BIW11_13488</name>
</gene>
<dbReference type="InParanoid" id="A0A1V9X1X6"/>
<accession>A0A1V9X1X6</accession>
<evidence type="ECO:0000313" key="2">
    <source>
        <dbReference type="Proteomes" id="UP000192247"/>
    </source>
</evidence>
<dbReference type="EMBL" id="MNPL01028673">
    <property type="protein sequence ID" value="OQR67494.1"/>
    <property type="molecule type" value="Genomic_DNA"/>
</dbReference>
<dbReference type="AlphaFoldDB" id="A0A1V9X1X6"/>
<sequence length="116" mass="13717">MSSFGLQNVQHPPKVVEDVRPSKTFFEEIPFSSMLGRRLMKLQPTNVNPNEAPRYERFVNRKCAPPLDCITYPNVYRGSEYPQSAPFRLYLFGKRPKDELVFIKRHRPFDRLSRRS</sequence>
<name>A0A1V9X1X6_9ACAR</name>
<protein>
    <submittedName>
        <fullName evidence="1">Uncharacterized protein</fullName>
    </submittedName>
</protein>